<dbReference type="SMART" id="SM00066">
    <property type="entry name" value="GAL4"/>
    <property type="match status" value="1"/>
</dbReference>
<dbReference type="PANTHER" id="PTHR36206">
    <property type="entry name" value="ASPERCRYPTIN BIOSYNTHESIS CLUSTER-SPECIFIC TRANSCRIPTION REGULATOR ATNN-RELATED"/>
    <property type="match status" value="1"/>
</dbReference>
<name>A0A6A6HV75_9PLEO</name>
<evidence type="ECO:0000256" key="5">
    <source>
        <dbReference type="ARBA" id="ARBA00023163"/>
    </source>
</evidence>
<reference evidence="8" key="1">
    <citation type="journal article" date="2020" name="Stud. Mycol.">
        <title>101 Dothideomycetes genomes: a test case for predicting lifestyles and emergence of pathogens.</title>
        <authorList>
            <person name="Haridas S."/>
            <person name="Albert R."/>
            <person name="Binder M."/>
            <person name="Bloem J."/>
            <person name="Labutti K."/>
            <person name="Salamov A."/>
            <person name="Andreopoulos B."/>
            <person name="Baker S."/>
            <person name="Barry K."/>
            <person name="Bills G."/>
            <person name="Bluhm B."/>
            <person name="Cannon C."/>
            <person name="Castanera R."/>
            <person name="Culley D."/>
            <person name="Daum C."/>
            <person name="Ezra D."/>
            <person name="Gonzalez J."/>
            <person name="Henrissat B."/>
            <person name="Kuo A."/>
            <person name="Liang C."/>
            <person name="Lipzen A."/>
            <person name="Lutzoni F."/>
            <person name="Magnuson J."/>
            <person name="Mondo S."/>
            <person name="Nolan M."/>
            <person name="Ohm R."/>
            <person name="Pangilinan J."/>
            <person name="Park H.-J."/>
            <person name="Ramirez L."/>
            <person name="Alfaro M."/>
            <person name="Sun H."/>
            <person name="Tritt A."/>
            <person name="Yoshinaga Y."/>
            <person name="Zwiers L.-H."/>
            <person name="Turgeon B."/>
            <person name="Goodwin S."/>
            <person name="Spatafora J."/>
            <person name="Crous P."/>
            <person name="Grigoriev I."/>
        </authorList>
    </citation>
    <scope>NUCLEOTIDE SEQUENCE</scope>
    <source>
        <strain evidence="8">CBS 122368</strain>
    </source>
</reference>
<dbReference type="PROSITE" id="PS50048">
    <property type="entry name" value="ZN2_CY6_FUNGAL_2"/>
    <property type="match status" value="1"/>
</dbReference>
<protein>
    <recommendedName>
        <fullName evidence="7">Zn(2)-C6 fungal-type domain-containing protein</fullName>
    </recommendedName>
</protein>
<dbReference type="GO" id="GO:0003677">
    <property type="term" value="F:DNA binding"/>
    <property type="evidence" value="ECO:0007669"/>
    <property type="project" value="UniProtKB-KW"/>
</dbReference>
<dbReference type="GO" id="GO:0000981">
    <property type="term" value="F:DNA-binding transcription factor activity, RNA polymerase II-specific"/>
    <property type="evidence" value="ECO:0007669"/>
    <property type="project" value="InterPro"/>
</dbReference>
<keyword evidence="1" id="KW-0479">Metal-binding</keyword>
<dbReference type="EMBL" id="ML987209">
    <property type="protein sequence ID" value="KAF2242094.1"/>
    <property type="molecule type" value="Genomic_DNA"/>
</dbReference>
<evidence type="ECO:0000313" key="8">
    <source>
        <dbReference type="EMBL" id="KAF2242094.1"/>
    </source>
</evidence>
<dbReference type="RefSeq" id="XP_033677098.1">
    <property type="nucleotide sequence ID" value="XM_033826216.1"/>
</dbReference>
<keyword evidence="4" id="KW-0238">DNA-binding</keyword>
<evidence type="ECO:0000256" key="4">
    <source>
        <dbReference type="ARBA" id="ARBA00023125"/>
    </source>
</evidence>
<accession>A0A6A6HV75</accession>
<dbReference type="Proteomes" id="UP000800094">
    <property type="component" value="Unassembled WGS sequence"/>
</dbReference>
<evidence type="ECO:0000313" key="9">
    <source>
        <dbReference type="Proteomes" id="UP000800094"/>
    </source>
</evidence>
<gene>
    <name evidence="8" type="ORF">BU26DRAFT_495411</name>
</gene>
<dbReference type="OrthoDB" id="3172332at2759"/>
<evidence type="ECO:0000256" key="3">
    <source>
        <dbReference type="ARBA" id="ARBA00023015"/>
    </source>
</evidence>
<dbReference type="InterPro" id="IPR052360">
    <property type="entry name" value="Transcr_Regulatory_Proteins"/>
</dbReference>
<dbReference type="GO" id="GO:0008270">
    <property type="term" value="F:zinc ion binding"/>
    <property type="evidence" value="ECO:0007669"/>
    <property type="project" value="InterPro"/>
</dbReference>
<dbReference type="CDD" id="cd00067">
    <property type="entry name" value="GAL4"/>
    <property type="match status" value="1"/>
</dbReference>
<evidence type="ECO:0000256" key="2">
    <source>
        <dbReference type="ARBA" id="ARBA00022833"/>
    </source>
</evidence>
<feature type="domain" description="Zn(2)-C6 fungal-type" evidence="7">
    <location>
        <begin position="18"/>
        <end position="46"/>
    </location>
</feature>
<dbReference type="InterPro" id="IPR001138">
    <property type="entry name" value="Zn2Cys6_DnaBD"/>
</dbReference>
<keyword evidence="9" id="KW-1185">Reference proteome</keyword>
<dbReference type="InterPro" id="IPR036864">
    <property type="entry name" value="Zn2-C6_fun-type_DNA-bd_sf"/>
</dbReference>
<dbReference type="SUPFAM" id="SSF57701">
    <property type="entry name" value="Zn2/Cys6 DNA-binding domain"/>
    <property type="match status" value="1"/>
</dbReference>
<sequence length="557" mass="62669">MGEEALVPKRRRTCVKTGCRTCKIRKVKCDEGRPACRRCVSTGRVCDGYGVWGGGGNYYGSRQPKTVSKNDKSFSPRPHTSMAVLVGTSKERLYFEWFTCRTAKKLPGAFVLRFWDTLLFQACVTEPAVLHAVLTLSAIHKSDGSRASATAPDEQEQFMLQHYTRAIRDLQPHFSVKARASVRIALIACFVFTCLEFLRGRFETAKAHLQNGLRVLKESQMPCSGEDSVLVLKPSDDPIDDWIAEAFSRLHVHVELFKQTYVHTSFIIRPPLSESPVSSFVSLNQAWQNLESLFHQIFHLTERLRQQRSLSPTHPNLALLAHQQYIQASLSHRQSIYKASEARLQANQDPRGLSCRLLYVYHTMAGIMAGTCLRPADDECFYDAYLKGFLSILHQSIEMWKSGSSTSLQERPPGGASMHMSKSLADIGWIAPLYYTAIKCRVLRIRLHAIRLIESASHREGMWDSRIASCVARKVLCIEEGELCQGAAADLEDDQVELGSPPRLSDCEVSSLPEENRVCELRVVLDDGVVDSVLVEYRHGWSAAEWKQIHVALGNNR</sequence>
<keyword evidence="3" id="KW-0805">Transcription regulation</keyword>
<proteinExistence type="predicted"/>
<dbReference type="PANTHER" id="PTHR36206:SF16">
    <property type="entry name" value="TRANSCRIPTION FACTOR DOMAIN-CONTAINING PROTEIN-RELATED"/>
    <property type="match status" value="1"/>
</dbReference>
<keyword evidence="2" id="KW-0862">Zinc</keyword>
<dbReference type="PROSITE" id="PS00463">
    <property type="entry name" value="ZN2_CY6_FUNGAL_1"/>
    <property type="match status" value="1"/>
</dbReference>
<evidence type="ECO:0000256" key="1">
    <source>
        <dbReference type="ARBA" id="ARBA00022723"/>
    </source>
</evidence>
<dbReference type="GeneID" id="54579546"/>
<evidence type="ECO:0000259" key="7">
    <source>
        <dbReference type="PROSITE" id="PS50048"/>
    </source>
</evidence>
<dbReference type="Pfam" id="PF00172">
    <property type="entry name" value="Zn_clus"/>
    <property type="match status" value="1"/>
</dbReference>
<dbReference type="AlphaFoldDB" id="A0A6A6HV75"/>
<keyword evidence="6" id="KW-0539">Nucleus</keyword>
<keyword evidence="5" id="KW-0804">Transcription</keyword>
<organism evidence="8 9">
    <name type="scientific">Trematosphaeria pertusa</name>
    <dbReference type="NCBI Taxonomy" id="390896"/>
    <lineage>
        <taxon>Eukaryota</taxon>
        <taxon>Fungi</taxon>
        <taxon>Dikarya</taxon>
        <taxon>Ascomycota</taxon>
        <taxon>Pezizomycotina</taxon>
        <taxon>Dothideomycetes</taxon>
        <taxon>Pleosporomycetidae</taxon>
        <taxon>Pleosporales</taxon>
        <taxon>Massarineae</taxon>
        <taxon>Trematosphaeriaceae</taxon>
        <taxon>Trematosphaeria</taxon>
    </lineage>
</organism>
<evidence type="ECO:0000256" key="6">
    <source>
        <dbReference type="ARBA" id="ARBA00023242"/>
    </source>
</evidence>
<dbReference type="Gene3D" id="4.10.240.10">
    <property type="entry name" value="Zn(2)-C6 fungal-type DNA-binding domain"/>
    <property type="match status" value="1"/>
</dbReference>